<dbReference type="RefSeq" id="WP_068714750.1">
    <property type="nucleotide sequence ID" value="NZ_LWDV01000005.1"/>
</dbReference>
<protein>
    <submittedName>
        <fullName evidence="2">CotJB protein</fullName>
    </submittedName>
</protein>
<evidence type="ECO:0000259" key="1">
    <source>
        <dbReference type="Pfam" id="PF12652"/>
    </source>
</evidence>
<evidence type="ECO:0000313" key="3">
    <source>
        <dbReference type="Proteomes" id="UP000093514"/>
    </source>
</evidence>
<name>A0A1C0AD54_9FIRM</name>
<gene>
    <name evidence="2" type="ORF">U472_01365</name>
</gene>
<feature type="domain" description="Protein CotJB" evidence="1">
    <location>
        <begin position="7"/>
        <end position="80"/>
    </location>
</feature>
<organism evidence="2 3">
    <name type="scientific">Orenia metallireducens</name>
    <dbReference type="NCBI Taxonomy" id="1413210"/>
    <lineage>
        <taxon>Bacteria</taxon>
        <taxon>Bacillati</taxon>
        <taxon>Bacillota</taxon>
        <taxon>Clostridia</taxon>
        <taxon>Halanaerobiales</taxon>
        <taxon>Halobacteroidaceae</taxon>
        <taxon>Orenia</taxon>
    </lineage>
</organism>
<accession>A0A1C0AD54</accession>
<dbReference type="AlphaFoldDB" id="A0A1C0AD54"/>
<dbReference type="InterPro" id="IPR016571">
    <property type="entry name" value="Spore_coat_assembly_CotJB"/>
</dbReference>
<dbReference type="PIRSF" id="PIRSF010606">
    <property type="entry name" value="Spore_coat_CotJB"/>
    <property type="match status" value="1"/>
</dbReference>
<reference evidence="3" key="1">
    <citation type="submission" date="2016-07" db="EMBL/GenBank/DDBJ databases">
        <authorList>
            <person name="Florea S."/>
            <person name="Webb J.S."/>
            <person name="Jaromczyk J."/>
            <person name="Schardl C.L."/>
        </authorList>
    </citation>
    <scope>NUCLEOTIDE SEQUENCE [LARGE SCALE GENOMIC DNA]</scope>
    <source>
        <strain evidence="3">Z6</strain>
    </source>
</reference>
<sequence>MTREQLEMLKELMALDFYLVELSLFLNTHPDNRQALEDHNRIARQYEELRRDYVRRYGPLCIGCVSEYPWQYIETEWPWQIEY</sequence>
<comment type="caution">
    <text evidence="2">The sequence shown here is derived from an EMBL/GenBank/DDBJ whole genome shotgun (WGS) entry which is preliminary data.</text>
</comment>
<dbReference type="OrthoDB" id="9804099at2"/>
<keyword evidence="3" id="KW-1185">Reference proteome</keyword>
<proteinExistence type="predicted"/>
<dbReference type="Pfam" id="PF12652">
    <property type="entry name" value="CotJB"/>
    <property type="match status" value="1"/>
</dbReference>
<reference evidence="2 3" key="2">
    <citation type="submission" date="2016-08" db="EMBL/GenBank/DDBJ databases">
        <title>Orenia metallireducens sp. nov. strain Z6, a Novel Metal-reducing Firmicute from the Deep Subsurface.</title>
        <authorList>
            <person name="Maxim B.I."/>
            <person name="Kenneth K."/>
            <person name="Flynn T.M."/>
            <person name="Oloughlin E.J."/>
            <person name="Locke R.A."/>
            <person name="Weber J.R."/>
            <person name="Egan S.M."/>
            <person name="Mackie R.I."/>
            <person name="Cann I.K."/>
        </authorList>
    </citation>
    <scope>NUCLEOTIDE SEQUENCE [LARGE SCALE GENOMIC DNA]</scope>
    <source>
        <strain evidence="2 3">Z6</strain>
    </source>
</reference>
<dbReference type="InterPro" id="IPR024207">
    <property type="entry name" value="CotJB_dom"/>
</dbReference>
<dbReference type="EMBL" id="LWDV01000005">
    <property type="protein sequence ID" value="OCL28561.1"/>
    <property type="molecule type" value="Genomic_DNA"/>
</dbReference>
<evidence type="ECO:0000313" key="2">
    <source>
        <dbReference type="EMBL" id="OCL28561.1"/>
    </source>
</evidence>
<dbReference type="Proteomes" id="UP000093514">
    <property type="component" value="Unassembled WGS sequence"/>
</dbReference>